<dbReference type="Gene3D" id="3.40.390.10">
    <property type="entry name" value="Collagenase (Catalytic Domain)"/>
    <property type="match status" value="1"/>
</dbReference>
<keyword evidence="4 9" id="KW-0378">Hydrolase</keyword>
<dbReference type="PANTHER" id="PTHR10127">
    <property type="entry name" value="DISCOIDIN, CUB, EGF, LAMININ , AND ZINC METALLOPROTEASE DOMAIN CONTAINING"/>
    <property type="match status" value="1"/>
</dbReference>
<dbReference type="EMBL" id="UZAH01027295">
    <property type="protein sequence ID" value="VDO90396.1"/>
    <property type="molecule type" value="Genomic_DNA"/>
</dbReference>
<dbReference type="InterPro" id="IPR006026">
    <property type="entry name" value="Peptidase_Metallo"/>
</dbReference>
<evidence type="ECO:0000256" key="9">
    <source>
        <dbReference type="PROSITE-ProRule" id="PRU01211"/>
    </source>
</evidence>
<organism evidence="15 16">
    <name type="scientific">Heligmosomoides polygyrus</name>
    <name type="common">Parasitic roundworm</name>
    <dbReference type="NCBI Taxonomy" id="6339"/>
    <lineage>
        <taxon>Eukaryota</taxon>
        <taxon>Metazoa</taxon>
        <taxon>Ecdysozoa</taxon>
        <taxon>Nematoda</taxon>
        <taxon>Chromadorea</taxon>
        <taxon>Rhabditida</taxon>
        <taxon>Rhabditina</taxon>
        <taxon>Rhabditomorpha</taxon>
        <taxon>Strongyloidea</taxon>
        <taxon>Heligmosomidae</taxon>
        <taxon>Heligmosomoides</taxon>
    </lineage>
</organism>
<keyword evidence="5 9" id="KW-0862">Zinc</keyword>
<dbReference type="PROSITE" id="PS01186">
    <property type="entry name" value="EGF_2"/>
    <property type="match status" value="1"/>
</dbReference>
<dbReference type="SMART" id="SM00235">
    <property type="entry name" value="ZnMc"/>
    <property type="match status" value="1"/>
</dbReference>
<comment type="cofactor">
    <cofactor evidence="9 10">
        <name>Zn(2+)</name>
        <dbReference type="ChEBI" id="CHEBI:29105"/>
    </cofactor>
    <text evidence="9 10">Binds 1 zinc ion per subunit.</text>
</comment>
<feature type="domain" description="Peptidase M12A" evidence="13">
    <location>
        <begin position="194"/>
        <end position="395"/>
    </location>
</feature>
<dbReference type="PROSITE" id="PS00022">
    <property type="entry name" value="EGF_1"/>
    <property type="match status" value="1"/>
</dbReference>
<dbReference type="InterPro" id="IPR000859">
    <property type="entry name" value="CUB_dom"/>
</dbReference>
<evidence type="ECO:0000256" key="1">
    <source>
        <dbReference type="ARBA" id="ARBA00022536"/>
    </source>
</evidence>
<feature type="domain" description="CUB" evidence="12">
    <location>
        <begin position="444"/>
        <end position="558"/>
    </location>
</feature>
<sequence length="629" mass="70516">MYGAGCWPTTKEVDIRLGLMETKILRWTAGVTRLGSIRNEKYATGFGVAPIVDKLREARLRWYGRILRASGDTIREIGLNIDVSAKRPKGRPKQHWLNTLHVDLKKAPLRATRGNAEEFKKIRKIVDRQYGKTRLSQERVFQPFGVLPSERNFKKLNRRFKGSLFDGDIIISNSLLRKIVKASDGDPLSRGRRWAYRDYFYPETIWQEGIPYKFDSATLEESGIASIKRAMDFWQSNTCVTFRLRTDEDEYVLFTGSEDMCSSTVGRDTTQAEQPVYIGPGCYNFGVTSHEVGHVIGLFHHQQRYDRDLSVKYVPANVDESDSGNFLKISPQYLDTYGLPYDVGSVMHYAPTEFAKTPAFPAMLALNENLQGTMGQMEGPSFLDVEIVNRHYECSASCNKTDAVQPKCLNGGYANPLSCSACKCPPGFGGDTCQLIESSSPMNCGGLIPTTSTLTRLRIHMSIGSVKRQCVYHIRAPPNRRVMIGIQSVKGKCQEGCYTSAMEVKMNGDFRPVGYRYCCPSQSFRRLISKGRNVPITFFAQNGSLDVLMYFRWVVLTPDAEDATYLNATELKEVYKQSDDDNGMDMELLQLPEEGGMGTPGGEAAHDDAGEALPYGSNGESHEDFSVYS</sequence>
<evidence type="ECO:0000256" key="8">
    <source>
        <dbReference type="PROSITE-ProRule" id="PRU00059"/>
    </source>
</evidence>
<keyword evidence="1" id="KW-0245">EGF-like domain</keyword>
<comment type="caution">
    <text evidence="8">Lacks conserved residue(s) required for the propagation of feature annotation.</text>
</comment>
<dbReference type="PRINTS" id="PR00480">
    <property type="entry name" value="ASTACIN"/>
</dbReference>
<evidence type="ECO:0000259" key="13">
    <source>
        <dbReference type="PROSITE" id="PS51864"/>
    </source>
</evidence>
<keyword evidence="7 9" id="KW-1015">Disulfide bond</keyword>
<dbReference type="InterPro" id="IPR034035">
    <property type="entry name" value="Astacin-like_dom"/>
</dbReference>
<evidence type="ECO:0000256" key="11">
    <source>
        <dbReference type="SAM" id="MobiDB-lite"/>
    </source>
</evidence>
<evidence type="ECO:0000313" key="16">
    <source>
        <dbReference type="WBParaSite" id="HPBE_0001194601-mRNA-1"/>
    </source>
</evidence>
<dbReference type="SUPFAM" id="SSF55486">
    <property type="entry name" value="Metalloproteases ('zincins'), catalytic domain"/>
    <property type="match status" value="1"/>
</dbReference>
<feature type="binding site" evidence="9">
    <location>
        <position position="294"/>
    </location>
    <ligand>
        <name>Zn(2+)</name>
        <dbReference type="ChEBI" id="CHEBI:29105"/>
        <note>catalytic</note>
    </ligand>
</feature>
<dbReference type="SUPFAM" id="SSF49854">
    <property type="entry name" value="Spermadhesin, CUB domain"/>
    <property type="match status" value="1"/>
</dbReference>
<evidence type="ECO:0000256" key="2">
    <source>
        <dbReference type="ARBA" id="ARBA00022670"/>
    </source>
</evidence>
<evidence type="ECO:0000313" key="14">
    <source>
        <dbReference type="EMBL" id="VDO90396.1"/>
    </source>
</evidence>
<evidence type="ECO:0000256" key="10">
    <source>
        <dbReference type="RuleBase" id="RU361183"/>
    </source>
</evidence>
<dbReference type="InterPro" id="IPR000742">
    <property type="entry name" value="EGF"/>
</dbReference>
<accession>A0A3P7YPY0</accession>
<evidence type="ECO:0000256" key="4">
    <source>
        <dbReference type="ARBA" id="ARBA00022801"/>
    </source>
</evidence>
<feature type="region of interest" description="Disordered" evidence="11">
    <location>
        <begin position="591"/>
        <end position="629"/>
    </location>
</feature>
<keyword evidence="3 9" id="KW-0479">Metal-binding</keyword>
<dbReference type="PANTHER" id="PTHR10127:SF891">
    <property type="entry name" value="ZINC METALLOPROTEINASE NAS-29"/>
    <property type="match status" value="1"/>
</dbReference>
<dbReference type="SMART" id="SM00042">
    <property type="entry name" value="CUB"/>
    <property type="match status" value="1"/>
</dbReference>
<accession>A0A183FUP8</accession>
<evidence type="ECO:0000313" key="15">
    <source>
        <dbReference type="Proteomes" id="UP000050761"/>
    </source>
</evidence>
<dbReference type="EC" id="3.4.24.-" evidence="10"/>
<proteinExistence type="predicted"/>
<dbReference type="WBParaSite" id="HPBE_0001194601-mRNA-1">
    <property type="protein sequence ID" value="HPBE_0001194601-mRNA-1"/>
    <property type="gene ID" value="HPBE_0001194601"/>
</dbReference>
<evidence type="ECO:0000259" key="12">
    <source>
        <dbReference type="PROSITE" id="PS01180"/>
    </source>
</evidence>
<dbReference type="InterPro" id="IPR001506">
    <property type="entry name" value="Peptidase_M12A"/>
</dbReference>
<dbReference type="OrthoDB" id="5826793at2759"/>
<dbReference type="PROSITE" id="PS01180">
    <property type="entry name" value="CUB"/>
    <property type="match status" value="1"/>
</dbReference>
<evidence type="ECO:0000256" key="6">
    <source>
        <dbReference type="ARBA" id="ARBA00023049"/>
    </source>
</evidence>
<evidence type="ECO:0000256" key="7">
    <source>
        <dbReference type="ARBA" id="ARBA00023157"/>
    </source>
</evidence>
<dbReference type="InterPro" id="IPR035914">
    <property type="entry name" value="Sperma_CUB_dom_sf"/>
</dbReference>
<keyword evidence="6 9" id="KW-0482">Metalloprotease</keyword>
<dbReference type="Proteomes" id="UP000050761">
    <property type="component" value="Unassembled WGS sequence"/>
</dbReference>
<dbReference type="PROSITE" id="PS51864">
    <property type="entry name" value="ASTACIN"/>
    <property type="match status" value="1"/>
</dbReference>
<feature type="active site" evidence="9">
    <location>
        <position position="291"/>
    </location>
</feature>
<dbReference type="GO" id="GO:0008270">
    <property type="term" value="F:zinc ion binding"/>
    <property type="evidence" value="ECO:0007669"/>
    <property type="project" value="UniProtKB-UniRule"/>
</dbReference>
<gene>
    <name evidence="14" type="ORF">HPBE_LOCUS11947</name>
</gene>
<reference evidence="16" key="2">
    <citation type="submission" date="2019-09" db="UniProtKB">
        <authorList>
            <consortium name="WormBaseParasite"/>
        </authorList>
    </citation>
    <scope>IDENTIFICATION</scope>
</reference>
<protein>
    <recommendedName>
        <fullName evidence="10">Metalloendopeptidase</fullName>
        <ecNumber evidence="10">3.4.24.-</ecNumber>
    </recommendedName>
</protein>
<dbReference type="GO" id="GO:0006508">
    <property type="term" value="P:proteolysis"/>
    <property type="evidence" value="ECO:0007669"/>
    <property type="project" value="UniProtKB-KW"/>
</dbReference>
<dbReference type="InterPro" id="IPR024079">
    <property type="entry name" value="MetalloPept_cat_dom_sf"/>
</dbReference>
<feature type="compositionally biased region" description="Basic and acidic residues" evidence="11">
    <location>
        <begin position="620"/>
        <end position="629"/>
    </location>
</feature>
<keyword evidence="2 9" id="KW-0645">Protease</keyword>
<dbReference type="AlphaFoldDB" id="A0A183FUP8"/>
<feature type="binding site" evidence="9">
    <location>
        <position position="290"/>
    </location>
    <ligand>
        <name>Zn(2+)</name>
        <dbReference type="ChEBI" id="CHEBI:29105"/>
        <note>catalytic</note>
    </ligand>
</feature>
<evidence type="ECO:0000256" key="3">
    <source>
        <dbReference type="ARBA" id="ARBA00022723"/>
    </source>
</evidence>
<dbReference type="GO" id="GO:0004222">
    <property type="term" value="F:metalloendopeptidase activity"/>
    <property type="evidence" value="ECO:0007669"/>
    <property type="project" value="UniProtKB-UniRule"/>
</dbReference>
<reference evidence="14 15" key="1">
    <citation type="submission" date="2018-11" db="EMBL/GenBank/DDBJ databases">
        <authorList>
            <consortium name="Pathogen Informatics"/>
        </authorList>
    </citation>
    <scope>NUCLEOTIDE SEQUENCE [LARGE SCALE GENOMIC DNA]</scope>
</reference>
<feature type="binding site" evidence="9">
    <location>
        <position position="300"/>
    </location>
    <ligand>
        <name>Zn(2+)</name>
        <dbReference type="ChEBI" id="CHEBI:29105"/>
        <note>catalytic</note>
    </ligand>
</feature>
<evidence type="ECO:0000256" key="5">
    <source>
        <dbReference type="ARBA" id="ARBA00022833"/>
    </source>
</evidence>
<name>A0A183FUP8_HELPZ</name>
<dbReference type="Pfam" id="PF01400">
    <property type="entry name" value="Astacin"/>
    <property type="match status" value="1"/>
</dbReference>
<keyword evidence="15" id="KW-1185">Reference proteome</keyword>
<dbReference type="CDD" id="cd04280">
    <property type="entry name" value="ZnMc_astacin_like"/>
    <property type="match status" value="1"/>
</dbReference>
<feature type="disulfide bond" evidence="9">
    <location>
        <begin position="239"/>
        <end position="394"/>
    </location>
</feature>